<organism evidence="3 4">
    <name type="scientific">Planoprotostelium fungivorum</name>
    <dbReference type="NCBI Taxonomy" id="1890364"/>
    <lineage>
        <taxon>Eukaryota</taxon>
        <taxon>Amoebozoa</taxon>
        <taxon>Evosea</taxon>
        <taxon>Variosea</taxon>
        <taxon>Cavosteliida</taxon>
        <taxon>Cavosteliaceae</taxon>
        <taxon>Planoprotostelium</taxon>
    </lineage>
</organism>
<feature type="domain" description="4-vinyl reductase 4VR" evidence="2">
    <location>
        <begin position="252"/>
        <end position="326"/>
    </location>
</feature>
<comment type="caution">
    <text evidence="3">The sequence shown here is derived from an EMBL/GenBank/DDBJ whole genome shotgun (WGS) entry which is preliminary data.</text>
</comment>
<name>A0A2P6MQJ8_9EUKA</name>
<keyword evidence="4" id="KW-1185">Reference proteome</keyword>
<dbReference type="EMBL" id="MDYQ01000517">
    <property type="protein sequence ID" value="PRP73978.1"/>
    <property type="molecule type" value="Genomic_DNA"/>
</dbReference>
<evidence type="ECO:0000313" key="4">
    <source>
        <dbReference type="Proteomes" id="UP000241769"/>
    </source>
</evidence>
<dbReference type="InterPro" id="IPR024096">
    <property type="entry name" value="NO_sig/Golgi_transp_ligand-bd"/>
</dbReference>
<dbReference type="OrthoDB" id="34309at2759"/>
<evidence type="ECO:0000259" key="2">
    <source>
        <dbReference type="SMART" id="SM00989"/>
    </source>
</evidence>
<dbReference type="Proteomes" id="UP000241769">
    <property type="component" value="Unassembled WGS sequence"/>
</dbReference>
<accession>A0A2P6MQJ8</accession>
<sequence>MPCAAYAGYVAGWTTECFGEISRSSSLTFSGEPICGREICCATKGAQSCTFLFARPEDYDIIVENYSKKLGWTKKPIDYENSKISEQELSQIYKDEEGSKKKAFTMNKLKSLLHGSSYEVSDNTHQACEEAEEKLYNELTCEPLTGKVTFMKRPKVPYVMMRLKTTEEWKYYSTTYDYSPVLAHRVAFKQWYNSSQRTGKKDVQNISSTNTYLRMMLLGNHFGRTGLGKLIVIPEVHPTKSKTAEGVRIRCQLLHSIEAEKWLSVDDKERIRVPGQPQWAGRPPSCCNMSGYISGWMSENFGEDLECVEVECQVSQDDHCTFLVSRSSDMESYIDGHLAIISKPDRKNNLLGTWIHRTPKVSAPVLADSTADFSFGVFIIQYLLKEVEREDQKRKERERERQRLYLGRLAMSFILDSHSPTFLALLLSVEEETATQVRADVRRLALCGSPCSVETSCRSTGACTEQRELLVSLTVSASVSRSPQHGIVSSDGVRKAPDDVPWPRESSQSIERGDHFIVAVGESQSEAEAL</sequence>
<dbReference type="InParanoid" id="A0A2P6MQJ8"/>
<protein>
    <recommendedName>
        <fullName evidence="2">4-vinyl reductase 4VR domain-containing protein</fullName>
    </recommendedName>
</protein>
<dbReference type="Gene3D" id="3.30.1380.20">
    <property type="entry name" value="Trafficking protein particle complex subunit 3"/>
    <property type="match status" value="1"/>
</dbReference>
<dbReference type="SMART" id="SM00989">
    <property type="entry name" value="V4R"/>
    <property type="match status" value="1"/>
</dbReference>
<feature type="compositionally biased region" description="Basic and acidic residues" evidence="1">
    <location>
        <begin position="492"/>
        <end position="502"/>
    </location>
</feature>
<gene>
    <name evidence="3" type="ORF">PROFUN_16814</name>
</gene>
<feature type="region of interest" description="Disordered" evidence="1">
    <location>
        <begin position="483"/>
        <end position="508"/>
    </location>
</feature>
<evidence type="ECO:0000256" key="1">
    <source>
        <dbReference type="SAM" id="MobiDB-lite"/>
    </source>
</evidence>
<dbReference type="Pfam" id="PF02830">
    <property type="entry name" value="V4R"/>
    <property type="match status" value="1"/>
</dbReference>
<dbReference type="SUPFAM" id="SSF111126">
    <property type="entry name" value="Ligand-binding domain in the NO signalling and Golgi transport"/>
    <property type="match status" value="1"/>
</dbReference>
<proteinExistence type="predicted"/>
<reference evidence="3 4" key="1">
    <citation type="journal article" date="2018" name="Genome Biol. Evol.">
        <title>Multiple Roots of Fruiting Body Formation in Amoebozoa.</title>
        <authorList>
            <person name="Hillmann F."/>
            <person name="Forbes G."/>
            <person name="Novohradska S."/>
            <person name="Ferling I."/>
            <person name="Riege K."/>
            <person name="Groth M."/>
            <person name="Westermann M."/>
            <person name="Marz M."/>
            <person name="Spaller T."/>
            <person name="Winckler T."/>
            <person name="Schaap P."/>
            <person name="Glockner G."/>
        </authorList>
    </citation>
    <scope>NUCLEOTIDE SEQUENCE [LARGE SCALE GENOMIC DNA]</scope>
    <source>
        <strain evidence="3 4">Jena</strain>
    </source>
</reference>
<dbReference type="AlphaFoldDB" id="A0A2P6MQJ8"/>
<dbReference type="InterPro" id="IPR004096">
    <property type="entry name" value="V4R"/>
</dbReference>
<evidence type="ECO:0000313" key="3">
    <source>
        <dbReference type="EMBL" id="PRP73978.1"/>
    </source>
</evidence>